<keyword evidence="3" id="KW-1185">Reference proteome</keyword>
<sequence length="71" mass="7223">MPSTGKVQSVSACRSGVVEVSMGSSVNIDIMAGSSGGDQVLGGRKEMACAAQHPAARPPWRAEPPACSLPR</sequence>
<dbReference type="RefSeq" id="WP_376852466.1">
    <property type="nucleotide sequence ID" value="NZ_JBHSMF010000010.1"/>
</dbReference>
<feature type="compositionally biased region" description="Low complexity" evidence="1">
    <location>
        <begin position="54"/>
        <end position="71"/>
    </location>
</feature>
<gene>
    <name evidence="2" type="ORF">ACFPOE_21630</name>
</gene>
<evidence type="ECO:0000313" key="3">
    <source>
        <dbReference type="Proteomes" id="UP001596037"/>
    </source>
</evidence>
<protein>
    <submittedName>
        <fullName evidence="2">Uncharacterized protein</fullName>
    </submittedName>
</protein>
<organism evidence="2 3">
    <name type="scientific">Caenimonas terrae</name>
    <dbReference type="NCBI Taxonomy" id="696074"/>
    <lineage>
        <taxon>Bacteria</taxon>
        <taxon>Pseudomonadati</taxon>
        <taxon>Pseudomonadota</taxon>
        <taxon>Betaproteobacteria</taxon>
        <taxon>Burkholderiales</taxon>
        <taxon>Comamonadaceae</taxon>
        <taxon>Caenimonas</taxon>
    </lineage>
</organism>
<name>A0ABW0NKN6_9BURK</name>
<evidence type="ECO:0000256" key="1">
    <source>
        <dbReference type="SAM" id="MobiDB-lite"/>
    </source>
</evidence>
<accession>A0ABW0NKN6</accession>
<evidence type="ECO:0000313" key="2">
    <source>
        <dbReference type="EMBL" id="MFC5500158.1"/>
    </source>
</evidence>
<proteinExistence type="predicted"/>
<dbReference type="Proteomes" id="UP001596037">
    <property type="component" value="Unassembled WGS sequence"/>
</dbReference>
<feature type="region of interest" description="Disordered" evidence="1">
    <location>
        <begin position="52"/>
        <end position="71"/>
    </location>
</feature>
<comment type="caution">
    <text evidence="2">The sequence shown here is derived from an EMBL/GenBank/DDBJ whole genome shotgun (WGS) entry which is preliminary data.</text>
</comment>
<reference evidence="3" key="1">
    <citation type="journal article" date="2019" name="Int. J. Syst. Evol. Microbiol.">
        <title>The Global Catalogue of Microorganisms (GCM) 10K type strain sequencing project: providing services to taxonomists for standard genome sequencing and annotation.</title>
        <authorList>
            <consortium name="The Broad Institute Genomics Platform"/>
            <consortium name="The Broad Institute Genome Sequencing Center for Infectious Disease"/>
            <person name="Wu L."/>
            <person name="Ma J."/>
        </authorList>
    </citation>
    <scope>NUCLEOTIDE SEQUENCE [LARGE SCALE GENOMIC DNA]</scope>
    <source>
        <strain evidence="3">CCUG 57401</strain>
    </source>
</reference>
<dbReference type="EMBL" id="JBHSMF010000010">
    <property type="protein sequence ID" value="MFC5500158.1"/>
    <property type="molecule type" value="Genomic_DNA"/>
</dbReference>